<sequence length="138" mass="15797">MSLACHTNSEESNGNRKYTNCFENDKIEEEQKLPHVMLSLISAYFVWMCCPSFSASPAYVSKHVHIGKKPYICVVCKKAFSTSGGFSIHKRTHTNEKAFICDVCKKGFGMYYAFKVHKLVHTGEEHRINAMYERGLDF</sequence>
<dbReference type="AlphaFoldDB" id="A0A0N5CS01"/>
<name>A0A0N5CS01_THECL</name>
<evidence type="ECO:0000256" key="3">
    <source>
        <dbReference type="ARBA" id="ARBA00022771"/>
    </source>
</evidence>
<dbReference type="GO" id="GO:0008270">
    <property type="term" value="F:zinc ion binding"/>
    <property type="evidence" value="ECO:0007669"/>
    <property type="project" value="UniProtKB-KW"/>
</dbReference>
<keyword evidence="9" id="KW-1185">Reference proteome</keyword>
<gene>
    <name evidence="8" type="ORF">TCLT_LOCUS3001</name>
</gene>
<dbReference type="Proteomes" id="UP000276776">
    <property type="component" value="Unassembled WGS sequence"/>
</dbReference>
<dbReference type="GO" id="GO:0000978">
    <property type="term" value="F:RNA polymerase II cis-regulatory region sequence-specific DNA binding"/>
    <property type="evidence" value="ECO:0007669"/>
    <property type="project" value="TreeGrafter"/>
</dbReference>
<evidence type="ECO:0000256" key="5">
    <source>
        <dbReference type="ARBA" id="ARBA00023242"/>
    </source>
</evidence>
<accession>A0A0N5CS01</accession>
<dbReference type="SUPFAM" id="SSF57667">
    <property type="entry name" value="beta-beta-alpha zinc fingers"/>
    <property type="match status" value="1"/>
</dbReference>
<keyword evidence="5" id="KW-0539">Nucleus</keyword>
<dbReference type="PROSITE" id="PS50157">
    <property type="entry name" value="ZINC_FINGER_C2H2_2"/>
    <property type="match status" value="2"/>
</dbReference>
<evidence type="ECO:0000313" key="10">
    <source>
        <dbReference type="WBParaSite" id="TCLT_0000300101-mRNA-1"/>
    </source>
</evidence>
<reference evidence="10" key="1">
    <citation type="submission" date="2017-02" db="UniProtKB">
        <authorList>
            <consortium name="WormBaseParasite"/>
        </authorList>
    </citation>
    <scope>IDENTIFICATION</scope>
</reference>
<dbReference type="PANTHER" id="PTHR23235:SF142">
    <property type="entry name" value="ZINC FINGER PROTEIN 384"/>
    <property type="match status" value="1"/>
</dbReference>
<dbReference type="PROSITE" id="PS00028">
    <property type="entry name" value="ZINC_FINGER_C2H2_1"/>
    <property type="match status" value="2"/>
</dbReference>
<evidence type="ECO:0000256" key="1">
    <source>
        <dbReference type="ARBA" id="ARBA00022723"/>
    </source>
</evidence>
<reference evidence="8 9" key="2">
    <citation type="submission" date="2018-11" db="EMBL/GenBank/DDBJ databases">
        <authorList>
            <consortium name="Pathogen Informatics"/>
        </authorList>
    </citation>
    <scope>NUCLEOTIDE SEQUENCE [LARGE SCALE GENOMIC DNA]</scope>
</reference>
<evidence type="ECO:0000256" key="2">
    <source>
        <dbReference type="ARBA" id="ARBA00022737"/>
    </source>
</evidence>
<keyword evidence="1" id="KW-0479">Metal-binding</keyword>
<feature type="domain" description="C2H2-type" evidence="7">
    <location>
        <begin position="99"/>
        <end position="126"/>
    </location>
</feature>
<dbReference type="EMBL" id="UYYF01000876">
    <property type="protein sequence ID" value="VDM99247.1"/>
    <property type="molecule type" value="Genomic_DNA"/>
</dbReference>
<feature type="domain" description="C2H2-type" evidence="7">
    <location>
        <begin position="71"/>
        <end position="98"/>
    </location>
</feature>
<dbReference type="OrthoDB" id="6077919at2759"/>
<evidence type="ECO:0000313" key="8">
    <source>
        <dbReference type="EMBL" id="VDM99247.1"/>
    </source>
</evidence>
<evidence type="ECO:0000256" key="4">
    <source>
        <dbReference type="ARBA" id="ARBA00022833"/>
    </source>
</evidence>
<protein>
    <submittedName>
        <fullName evidence="10">C2H2-type domain-containing protein</fullName>
    </submittedName>
</protein>
<dbReference type="WBParaSite" id="TCLT_0000300101-mRNA-1">
    <property type="protein sequence ID" value="TCLT_0000300101-mRNA-1"/>
    <property type="gene ID" value="TCLT_0000300101"/>
</dbReference>
<organism evidence="10">
    <name type="scientific">Thelazia callipaeda</name>
    <name type="common">Oriental eyeworm</name>
    <name type="synonym">Parasitic nematode</name>
    <dbReference type="NCBI Taxonomy" id="103827"/>
    <lineage>
        <taxon>Eukaryota</taxon>
        <taxon>Metazoa</taxon>
        <taxon>Ecdysozoa</taxon>
        <taxon>Nematoda</taxon>
        <taxon>Chromadorea</taxon>
        <taxon>Rhabditida</taxon>
        <taxon>Spirurina</taxon>
        <taxon>Spiruromorpha</taxon>
        <taxon>Thelazioidea</taxon>
        <taxon>Thelaziidae</taxon>
        <taxon>Thelazia</taxon>
    </lineage>
</organism>
<evidence type="ECO:0000259" key="7">
    <source>
        <dbReference type="PROSITE" id="PS50157"/>
    </source>
</evidence>
<dbReference type="PANTHER" id="PTHR23235">
    <property type="entry name" value="KRUEPPEL-LIKE TRANSCRIPTION FACTOR"/>
    <property type="match status" value="1"/>
</dbReference>
<keyword evidence="4" id="KW-0862">Zinc</keyword>
<dbReference type="STRING" id="103827.A0A0N5CS01"/>
<dbReference type="GO" id="GO:0000981">
    <property type="term" value="F:DNA-binding transcription factor activity, RNA polymerase II-specific"/>
    <property type="evidence" value="ECO:0007669"/>
    <property type="project" value="TreeGrafter"/>
</dbReference>
<dbReference type="InterPro" id="IPR036236">
    <property type="entry name" value="Znf_C2H2_sf"/>
</dbReference>
<keyword evidence="2" id="KW-0677">Repeat</keyword>
<dbReference type="FunFam" id="3.30.160.60:FF:000072">
    <property type="entry name" value="zinc finger protein 143 isoform X1"/>
    <property type="match status" value="1"/>
</dbReference>
<dbReference type="Pfam" id="PF00096">
    <property type="entry name" value="zf-C2H2"/>
    <property type="match status" value="1"/>
</dbReference>
<dbReference type="Gene3D" id="3.30.160.60">
    <property type="entry name" value="Classic Zinc Finger"/>
    <property type="match status" value="2"/>
</dbReference>
<dbReference type="SMART" id="SM00355">
    <property type="entry name" value="ZnF_C2H2"/>
    <property type="match status" value="2"/>
</dbReference>
<evidence type="ECO:0000256" key="6">
    <source>
        <dbReference type="PROSITE-ProRule" id="PRU00042"/>
    </source>
</evidence>
<keyword evidence="3 6" id="KW-0863">Zinc-finger</keyword>
<proteinExistence type="predicted"/>
<dbReference type="InterPro" id="IPR013087">
    <property type="entry name" value="Znf_C2H2_type"/>
</dbReference>
<evidence type="ECO:0000313" key="9">
    <source>
        <dbReference type="Proteomes" id="UP000276776"/>
    </source>
</evidence>